<evidence type="ECO:0000256" key="7">
    <source>
        <dbReference type="ARBA" id="ARBA00022989"/>
    </source>
</evidence>
<feature type="transmembrane region" description="Helical" evidence="9">
    <location>
        <begin position="172"/>
        <end position="197"/>
    </location>
</feature>
<organism evidence="12 13">
    <name type="scientific">Oceanirhabdus seepicola</name>
    <dbReference type="NCBI Taxonomy" id="2828781"/>
    <lineage>
        <taxon>Bacteria</taxon>
        <taxon>Bacillati</taxon>
        <taxon>Bacillota</taxon>
        <taxon>Clostridia</taxon>
        <taxon>Eubacteriales</taxon>
        <taxon>Clostridiaceae</taxon>
        <taxon>Oceanirhabdus</taxon>
    </lineage>
</organism>
<dbReference type="InterPro" id="IPR000515">
    <property type="entry name" value="MetI-like"/>
</dbReference>
<keyword evidence="6 9" id="KW-0812">Transmembrane</keyword>
<gene>
    <name evidence="12" type="ORF">KDK92_00265</name>
</gene>
<dbReference type="PANTHER" id="PTHR47314">
    <property type="entry name" value="MALTOSE/MALTODEXTRIN TRANSPORT SYSTEM PERMEASE PROTEIN MALF"/>
    <property type="match status" value="1"/>
</dbReference>
<evidence type="ECO:0000256" key="1">
    <source>
        <dbReference type="ARBA" id="ARBA00004651"/>
    </source>
</evidence>
<dbReference type="Proteomes" id="UP001056429">
    <property type="component" value="Unassembled WGS sequence"/>
</dbReference>
<evidence type="ECO:0000256" key="9">
    <source>
        <dbReference type="RuleBase" id="RU363032"/>
    </source>
</evidence>
<evidence type="ECO:0000256" key="3">
    <source>
        <dbReference type="ARBA" id="ARBA00022448"/>
    </source>
</evidence>
<evidence type="ECO:0000256" key="2">
    <source>
        <dbReference type="ARBA" id="ARBA00009047"/>
    </source>
</evidence>
<keyword evidence="3 9" id="KW-0813">Transport</keyword>
<reference evidence="12" key="2">
    <citation type="submission" date="2021-04" db="EMBL/GenBank/DDBJ databases">
        <authorList>
            <person name="Dong X."/>
        </authorList>
    </citation>
    <scope>NUCLEOTIDE SEQUENCE</scope>
    <source>
        <strain evidence="12">ZWT</strain>
    </source>
</reference>
<dbReference type="Pfam" id="PF00528">
    <property type="entry name" value="BPD_transp_1"/>
    <property type="match status" value="1"/>
</dbReference>
<name>A0A9J6NUM0_9CLOT</name>
<dbReference type="Gene3D" id="1.10.3720.10">
    <property type="entry name" value="MetI-like"/>
    <property type="match status" value="1"/>
</dbReference>
<dbReference type="AlphaFoldDB" id="A0A9J6NUM0"/>
<comment type="function">
    <text evidence="10">Part of the ABC transporter complex MalEFGK involved in maltose/maltodextrin import. Probably responsible for the translocation of the substrate across the membrane.</text>
</comment>
<proteinExistence type="inferred from homology"/>
<comment type="caution">
    <text evidence="12">The sequence shown here is derived from an EMBL/GenBank/DDBJ whole genome shotgun (WGS) entry which is preliminary data.</text>
</comment>
<sequence length="314" mass="34979">MEIKAKNKKRSLRENLRPYGYLSPALISISLLSLLPILYTIYIAFTNYSIKHLDDYTFVGFKNFVNILAGPLSKVFLPVFIWTFIYAIISVFGTYFIGLLFAIILNNPDMKESNIYKAFLVIPWALPATIAILSWKGLLHETYGGINILLQNIGIISEPIPWMSDVFWARTGLIIVNLWLGFPYMMNVCLGALSAIPKTYYEAADIDGANWWTKFRKITLPSIMSSTLPLLISSFAFNFNNFMNAFLITGGGPRVPGGSQFAGGTDILISAAYKLAMNNNLFNIASALSVLIFIVIGTLSLINMKMSGAFKEVD</sequence>
<keyword evidence="7 9" id="KW-1133">Transmembrane helix</keyword>
<evidence type="ECO:0000259" key="11">
    <source>
        <dbReference type="PROSITE" id="PS50928"/>
    </source>
</evidence>
<dbReference type="RefSeq" id="WP_250856924.1">
    <property type="nucleotide sequence ID" value="NZ_JAGSOJ010000001.1"/>
</dbReference>
<reference evidence="12" key="1">
    <citation type="journal article" date="2021" name="mSystems">
        <title>Bacteria and Archaea Synergistically Convert Glycine Betaine to Biogenic Methane in the Formosa Cold Seep of the South China Sea.</title>
        <authorList>
            <person name="Li L."/>
            <person name="Zhang W."/>
            <person name="Zhang S."/>
            <person name="Song L."/>
            <person name="Sun Q."/>
            <person name="Zhang H."/>
            <person name="Xiang H."/>
            <person name="Dong X."/>
        </authorList>
    </citation>
    <scope>NUCLEOTIDE SEQUENCE</scope>
    <source>
        <strain evidence="12">ZWT</strain>
    </source>
</reference>
<dbReference type="PROSITE" id="PS50928">
    <property type="entry name" value="ABC_TM1"/>
    <property type="match status" value="1"/>
</dbReference>
<dbReference type="EMBL" id="JAGSOJ010000001">
    <property type="protein sequence ID" value="MCM1988154.1"/>
    <property type="molecule type" value="Genomic_DNA"/>
</dbReference>
<keyword evidence="4 10" id="KW-1003">Cell membrane</keyword>
<dbReference type="InterPro" id="IPR035906">
    <property type="entry name" value="MetI-like_sf"/>
</dbReference>
<evidence type="ECO:0000256" key="6">
    <source>
        <dbReference type="ARBA" id="ARBA00022692"/>
    </source>
</evidence>
<dbReference type="GO" id="GO:1990060">
    <property type="term" value="C:maltose transport complex"/>
    <property type="evidence" value="ECO:0007669"/>
    <property type="project" value="TreeGrafter"/>
</dbReference>
<dbReference type="GO" id="GO:0015423">
    <property type="term" value="F:ABC-type maltose transporter activity"/>
    <property type="evidence" value="ECO:0007669"/>
    <property type="project" value="TreeGrafter"/>
</dbReference>
<evidence type="ECO:0000313" key="12">
    <source>
        <dbReference type="EMBL" id="MCM1988154.1"/>
    </source>
</evidence>
<evidence type="ECO:0000256" key="10">
    <source>
        <dbReference type="RuleBase" id="RU367050"/>
    </source>
</evidence>
<comment type="subcellular location">
    <subcellularLocation>
        <location evidence="1 9">Cell membrane</location>
        <topology evidence="1 9">Multi-pass membrane protein</topology>
    </subcellularLocation>
</comment>
<feature type="transmembrane region" description="Helical" evidence="9">
    <location>
        <begin position="21"/>
        <end position="45"/>
    </location>
</feature>
<dbReference type="InterPro" id="IPR035277">
    <property type="entry name" value="MalF_N"/>
</dbReference>
<feature type="domain" description="ABC transmembrane type-1" evidence="11">
    <location>
        <begin position="80"/>
        <end position="303"/>
    </location>
</feature>
<feature type="transmembrane region" description="Helical" evidence="9">
    <location>
        <begin position="115"/>
        <end position="135"/>
    </location>
</feature>
<accession>A0A9J6NUM0</accession>
<dbReference type="CDD" id="cd06261">
    <property type="entry name" value="TM_PBP2"/>
    <property type="match status" value="1"/>
</dbReference>
<keyword evidence="13" id="KW-1185">Reference proteome</keyword>
<protein>
    <recommendedName>
        <fullName evidence="10">Maltose/maltodextrin transport system permease protein</fullName>
    </recommendedName>
</protein>
<feature type="transmembrane region" description="Helical" evidence="9">
    <location>
        <begin position="218"/>
        <end position="237"/>
    </location>
</feature>
<evidence type="ECO:0000313" key="13">
    <source>
        <dbReference type="Proteomes" id="UP001056429"/>
    </source>
</evidence>
<dbReference type="GO" id="GO:0042956">
    <property type="term" value="P:maltodextrin transmembrane transport"/>
    <property type="evidence" value="ECO:0007669"/>
    <property type="project" value="TreeGrafter"/>
</dbReference>
<dbReference type="SUPFAM" id="SSF161098">
    <property type="entry name" value="MetI-like"/>
    <property type="match status" value="1"/>
</dbReference>
<dbReference type="SUPFAM" id="SSF160964">
    <property type="entry name" value="MalF N-terminal region-like"/>
    <property type="match status" value="1"/>
</dbReference>
<dbReference type="Gene3D" id="1.20.58.370">
    <property type="entry name" value="MalF N-terminal region-like"/>
    <property type="match status" value="1"/>
</dbReference>
<comment type="caution">
    <text evidence="10">Lacks conserved residue(s) required for the propagation of feature annotation.</text>
</comment>
<comment type="similarity">
    <text evidence="2 10">Belongs to the binding-protein-dependent transport system permease family. MalFG subfamily.</text>
</comment>
<keyword evidence="5 10" id="KW-0762">Sugar transport</keyword>
<dbReference type="PANTHER" id="PTHR47314:SF1">
    <property type="entry name" value="MALTOSE_MALTODEXTRIN TRANSPORT SYSTEM PERMEASE PROTEIN MALF"/>
    <property type="match status" value="1"/>
</dbReference>
<feature type="transmembrane region" description="Helical" evidence="9">
    <location>
        <begin position="281"/>
        <end position="302"/>
    </location>
</feature>
<evidence type="ECO:0000256" key="8">
    <source>
        <dbReference type="ARBA" id="ARBA00023136"/>
    </source>
</evidence>
<feature type="transmembrane region" description="Helical" evidence="9">
    <location>
        <begin position="79"/>
        <end position="103"/>
    </location>
</feature>
<evidence type="ECO:0000256" key="4">
    <source>
        <dbReference type="ARBA" id="ARBA00022475"/>
    </source>
</evidence>
<evidence type="ECO:0000256" key="5">
    <source>
        <dbReference type="ARBA" id="ARBA00022597"/>
    </source>
</evidence>
<keyword evidence="8 9" id="KW-0472">Membrane</keyword>